<name>A0AAD8XR44_GLOAC</name>
<protein>
    <submittedName>
        <fullName evidence="1">Uncharacterized protein</fullName>
    </submittedName>
</protein>
<sequence length="88" mass="9918">MVRGGMRVAMNMWLVIAAADDDDEFGGWGYTRALLRENMKSLPSQVCESMVSPKPPSLVLRRQETLTRHIRGGTDEFYPPTAYSPRTT</sequence>
<dbReference type="AlphaFoldDB" id="A0AAD8XR44"/>
<accession>A0AAD8XR44</accession>
<dbReference type="RefSeq" id="XP_060371881.1">
    <property type="nucleotide sequence ID" value="XM_060506871.1"/>
</dbReference>
<organism evidence="1 2">
    <name type="scientific">Glomerella acutata</name>
    <name type="common">Colletotrichum acutatum</name>
    <dbReference type="NCBI Taxonomy" id="27357"/>
    <lineage>
        <taxon>Eukaryota</taxon>
        <taxon>Fungi</taxon>
        <taxon>Dikarya</taxon>
        <taxon>Ascomycota</taxon>
        <taxon>Pezizomycotina</taxon>
        <taxon>Sordariomycetes</taxon>
        <taxon>Hypocreomycetidae</taxon>
        <taxon>Glomerellales</taxon>
        <taxon>Glomerellaceae</taxon>
        <taxon>Colletotrichum</taxon>
        <taxon>Colletotrichum acutatum species complex</taxon>
    </lineage>
</organism>
<dbReference type="GeneID" id="85390770"/>
<dbReference type="EMBL" id="JAHMHS010000001">
    <property type="protein sequence ID" value="KAK1731826.1"/>
    <property type="molecule type" value="Genomic_DNA"/>
</dbReference>
<proteinExistence type="predicted"/>
<gene>
    <name evidence="1" type="ORF">BDZ83DRAFT_596869</name>
</gene>
<evidence type="ECO:0000313" key="2">
    <source>
        <dbReference type="Proteomes" id="UP001244207"/>
    </source>
</evidence>
<dbReference type="Proteomes" id="UP001244207">
    <property type="component" value="Unassembled WGS sequence"/>
</dbReference>
<evidence type="ECO:0000313" key="1">
    <source>
        <dbReference type="EMBL" id="KAK1731826.1"/>
    </source>
</evidence>
<reference evidence="1" key="1">
    <citation type="submission" date="2021-12" db="EMBL/GenBank/DDBJ databases">
        <title>Comparative genomics, transcriptomics and evolutionary studies reveal genomic signatures of adaptation to plant cell wall in hemibiotrophic fungi.</title>
        <authorList>
            <consortium name="DOE Joint Genome Institute"/>
            <person name="Baroncelli R."/>
            <person name="Diaz J.F."/>
            <person name="Benocci T."/>
            <person name="Peng M."/>
            <person name="Battaglia E."/>
            <person name="Haridas S."/>
            <person name="Andreopoulos W."/>
            <person name="Labutti K."/>
            <person name="Pangilinan J."/>
            <person name="Floch G.L."/>
            <person name="Makela M.R."/>
            <person name="Henrissat B."/>
            <person name="Grigoriev I.V."/>
            <person name="Crouch J.A."/>
            <person name="De Vries R.P."/>
            <person name="Sukno S.A."/>
            <person name="Thon M.R."/>
        </authorList>
    </citation>
    <scope>NUCLEOTIDE SEQUENCE</scope>
    <source>
        <strain evidence="1">CBS 112980</strain>
    </source>
</reference>
<comment type="caution">
    <text evidence="1">The sequence shown here is derived from an EMBL/GenBank/DDBJ whole genome shotgun (WGS) entry which is preliminary data.</text>
</comment>
<keyword evidence="2" id="KW-1185">Reference proteome</keyword>